<organism evidence="1 2">
    <name type="scientific">Lignipirellula cremea</name>
    <dbReference type="NCBI Taxonomy" id="2528010"/>
    <lineage>
        <taxon>Bacteria</taxon>
        <taxon>Pseudomonadati</taxon>
        <taxon>Planctomycetota</taxon>
        <taxon>Planctomycetia</taxon>
        <taxon>Pirellulales</taxon>
        <taxon>Pirellulaceae</taxon>
        <taxon>Lignipirellula</taxon>
    </lineage>
</organism>
<proteinExistence type="predicted"/>
<reference evidence="1 2" key="1">
    <citation type="submission" date="2019-02" db="EMBL/GenBank/DDBJ databases">
        <title>Deep-cultivation of Planctomycetes and their phenomic and genomic characterization uncovers novel biology.</title>
        <authorList>
            <person name="Wiegand S."/>
            <person name="Jogler M."/>
            <person name="Boedeker C."/>
            <person name="Pinto D."/>
            <person name="Vollmers J."/>
            <person name="Rivas-Marin E."/>
            <person name="Kohn T."/>
            <person name="Peeters S.H."/>
            <person name="Heuer A."/>
            <person name="Rast P."/>
            <person name="Oberbeckmann S."/>
            <person name="Bunk B."/>
            <person name="Jeske O."/>
            <person name="Meyerdierks A."/>
            <person name="Storesund J.E."/>
            <person name="Kallscheuer N."/>
            <person name="Luecker S."/>
            <person name="Lage O.M."/>
            <person name="Pohl T."/>
            <person name="Merkel B.J."/>
            <person name="Hornburger P."/>
            <person name="Mueller R.-W."/>
            <person name="Bruemmer F."/>
            <person name="Labrenz M."/>
            <person name="Spormann A.M."/>
            <person name="Op den Camp H."/>
            <person name="Overmann J."/>
            <person name="Amann R."/>
            <person name="Jetten M.S.M."/>
            <person name="Mascher T."/>
            <person name="Medema M.H."/>
            <person name="Devos D.P."/>
            <person name="Kaster A.-K."/>
            <person name="Ovreas L."/>
            <person name="Rohde M."/>
            <person name="Galperin M.Y."/>
            <person name="Jogler C."/>
        </authorList>
    </citation>
    <scope>NUCLEOTIDE SEQUENCE [LARGE SCALE GENOMIC DNA]</scope>
    <source>
        <strain evidence="1 2">Pla85_3_4</strain>
    </source>
</reference>
<accession>A0A518DUZ0</accession>
<keyword evidence="2" id="KW-1185">Reference proteome</keyword>
<dbReference type="AlphaFoldDB" id="A0A518DUZ0"/>
<dbReference type="EMBL" id="CP036433">
    <property type="protein sequence ID" value="QDU95655.1"/>
    <property type="molecule type" value="Genomic_DNA"/>
</dbReference>
<dbReference type="RefSeq" id="WP_145054364.1">
    <property type="nucleotide sequence ID" value="NZ_CP036433.1"/>
</dbReference>
<dbReference type="Proteomes" id="UP000317648">
    <property type="component" value="Chromosome"/>
</dbReference>
<protein>
    <submittedName>
        <fullName evidence="1">Uncharacterized protein</fullName>
    </submittedName>
</protein>
<dbReference type="OrthoDB" id="283927at2"/>
<name>A0A518DUZ0_9BACT</name>
<gene>
    <name evidence="1" type="ORF">Pla8534_34710</name>
</gene>
<sequence>MTEPDPPRVRAISEPIETPVFRCQLLVSRNEQGQVTARCANLRDVAGQGESERMALQRAVAAFKAVAVQHEGKKDAMPWIDPPLAPEPGELERFLAVHL</sequence>
<dbReference type="KEGG" id="lcre:Pla8534_34710"/>
<evidence type="ECO:0000313" key="2">
    <source>
        <dbReference type="Proteomes" id="UP000317648"/>
    </source>
</evidence>
<evidence type="ECO:0000313" key="1">
    <source>
        <dbReference type="EMBL" id="QDU95655.1"/>
    </source>
</evidence>